<dbReference type="InterPro" id="IPR021338">
    <property type="entry name" value="DUF2953"/>
</dbReference>
<gene>
    <name evidence="3" type="ORF">LKD22_09995</name>
</gene>
<reference evidence="3 4" key="1">
    <citation type="submission" date="2021-10" db="EMBL/GenBank/DDBJ databases">
        <title>Anaerobic single-cell dispensing facilitates the cultivation of human gut bacteria.</title>
        <authorList>
            <person name="Afrizal A."/>
        </authorList>
    </citation>
    <scope>NUCLEOTIDE SEQUENCE [LARGE SCALE GENOMIC DNA]</scope>
    <source>
        <strain evidence="3 4">CLA-AA-H270</strain>
    </source>
</reference>
<feature type="region of interest" description="Disordered" evidence="1">
    <location>
        <begin position="62"/>
        <end position="91"/>
    </location>
</feature>
<sequence length="210" mass="23341">METVLLWILGILLGIVLLALVIVLVLLNIRAGIEAVGVTGEVSVEARYGPVRIPLYPRPRHLKKKKEETEAEQKKSEESEKKKSGKSGLSLPKDGLDVGEIAGAVRDFLSDLTDRLRISRLRARVVIGTDDAAQTGILLGQTAALCGIIVPFLENTFDMQDYHVSADADFNADHTEWAFTVNCSIRPISLVRVLLRHGKPMYKLYKKYFK</sequence>
<dbReference type="AlphaFoldDB" id="A0AAW4W2H5"/>
<dbReference type="EMBL" id="JAJEPX010000034">
    <property type="protein sequence ID" value="MCC2177451.1"/>
    <property type="molecule type" value="Genomic_DNA"/>
</dbReference>
<dbReference type="GeneID" id="98661059"/>
<proteinExistence type="predicted"/>
<dbReference type="Proteomes" id="UP001298753">
    <property type="component" value="Unassembled WGS sequence"/>
</dbReference>
<keyword evidence="2" id="KW-0472">Membrane</keyword>
<organism evidence="3 4">
    <name type="scientific">Agathobaculum butyriciproducens</name>
    <dbReference type="NCBI Taxonomy" id="1628085"/>
    <lineage>
        <taxon>Bacteria</taxon>
        <taxon>Bacillati</taxon>
        <taxon>Bacillota</taxon>
        <taxon>Clostridia</taxon>
        <taxon>Eubacteriales</taxon>
        <taxon>Butyricicoccaceae</taxon>
        <taxon>Agathobaculum</taxon>
    </lineage>
</organism>
<dbReference type="Pfam" id="PF11167">
    <property type="entry name" value="DUF2953"/>
    <property type="match status" value="1"/>
</dbReference>
<name>A0AAW4W2H5_9FIRM</name>
<feature type="compositionally biased region" description="Basic and acidic residues" evidence="1">
    <location>
        <begin position="65"/>
        <end position="82"/>
    </location>
</feature>
<evidence type="ECO:0000256" key="1">
    <source>
        <dbReference type="SAM" id="MobiDB-lite"/>
    </source>
</evidence>
<comment type="caution">
    <text evidence="3">The sequence shown here is derived from an EMBL/GenBank/DDBJ whole genome shotgun (WGS) entry which is preliminary data.</text>
</comment>
<evidence type="ECO:0000313" key="4">
    <source>
        <dbReference type="Proteomes" id="UP001298753"/>
    </source>
</evidence>
<feature type="transmembrane region" description="Helical" evidence="2">
    <location>
        <begin position="6"/>
        <end position="27"/>
    </location>
</feature>
<accession>A0AAW4W2H5</accession>
<keyword evidence="2" id="KW-0812">Transmembrane</keyword>
<evidence type="ECO:0000313" key="3">
    <source>
        <dbReference type="EMBL" id="MCC2177451.1"/>
    </source>
</evidence>
<dbReference type="RefSeq" id="WP_227600995.1">
    <property type="nucleotide sequence ID" value="NZ_JAJEPX010000034.1"/>
</dbReference>
<keyword evidence="2" id="KW-1133">Transmembrane helix</keyword>
<evidence type="ECO:0000256" key="2">
    <source>
        <dbReference type="SAM" id="Phobius"/>
    </source>
</evidence>
<protein>
    <submittedName>
        <fullName evidence="3">DUF2953 domain-containing protein</fullName>
    </submittedName>
</protein>
<keyword evidence="4" id="KW-1185">Reference proteome</keyword>